<evidence type="ECO:0000256" key="2">
    <source>
        <dbReference type="ARBA" id="ARBA00009695"/>
    </source>
</evidence>
<dbReference type="InterPro" id="IPR053924">
    <property type="entry name" value="RecX_HTH_2nd"/>
</dbReference>
<evidence type="ECO:0000313" key="9">
    <source>
        <dbReference type="EMBL" id="KKP87125.1"/>
    </source>
</evidence>
<comment type="caution">
    <text evidence="9">The sequence shown here is derived from an EMBL/GenBank/DDBJ whole genome shotgun (WGS) entry which is preliminary data.</text>
</comment>
<dbReference type="InterPro" id="IPR036388">
    <property type="entry name" value="WH-like_DNA-bd_sf"/>
</dbReference>
<dbReference type="InterPro" id="IPR053926">
    <property type="entry name" value="RecX_HTH_1st"/>
</dbReference>
<feature type="domain" description="RecX second three-helical" evidence="6">
    <location>
        <begin position="69"/>
        <end position="108"/>
    </location>
</feature>
<evidence type="ECO:0000259" key="8">
    <source>
        <dbReference type="Pfam" id="PF21982"/>
    </source>
</evidence>
<organism evidence="9 10">
    <name type="scientific">Candidatus Roizmanbacteria bacterium GW2011_GWA2_35_8</name>
    <dbReference type="NCBI Taxonomy" id="1618479"/>
    <lineage>
        <taxon>Bacteria</taxon>
        <taxon>Candidatus Roizmaniibacteriota</taxon>
    </lineage>
</organism>
<feature type="domain" description="RecX third three-helical" evidence="7">
    <location>
        <begin position="116"/>
        <end position="160"/>
    </location>
</feature>
<dbReference type="EMBL" id="LBQX01000006">
    <property type="protein sequence ID" value="KKP87125.1"/>
    <property type="molecule type" value="Genomic_DNA"/>
</dbReference>
<accession>A0A0G0FI38</accession>
<proteinExistence type="inferred from homology"/>
<dbReference type="PANTHER" id="PTHR33602:SF1">
    <property type="entry name" value="REGULATORY PROTEIN RECX FAMILY PROTEIN"/>
    <property type="match status" value="1"/>
</dbReference>
<keyword evidence="4 5" id="KW-0963">Cytoplasm</keyword>
<gene>
    <name evidence="5" type="primary">recX</name>
    <name evidence="9" type="ORF">UR89_C0006G0001</name>
</gene>
<comment type="subcellular location">
    <subcellularLocation>
        <location evidence="1 5">Cytoplasm</location>
    </subcellularLocation>
</comment>
<protein>
    <recommendedName>
        <fullName evidence="3 5">Regulatory protein RecX</fullName>
    </recommendedName>
</protein>
<evidence type="ECO:0000256" key="1">
    <source>
        <dbReference type="ARBA" id="ARBA00004496"/>
    </source>
</evidence>
<evidence type="ECO:0000256" key="4">
    <source>
        <dbReference type="ARBA" id="ARBA00022490"/>
    </source>
</evidence>
<comment type="similarity">
    <text evidence="2 5">Belongs to the RecX family.</text>
</comment>
<name>A0A0G0FI38_9BACT</name>
<reference evidence="9 10" key="1">
    <citation type="journal article" date="2015" name="Nature">
        <title>rRNA introns, odd ribosomes, and small enigmatic genomes across a large radiation of phyla.</title>
        <authorList>
            <person name="Brown C.T."/>
            <person name="Hug L.A."/>
            <person name="Thomas B.C."/>
            <person name="Sharon I."/>
            <person name="Castelle C.J."/>
            <person name="Singh A."/>
            <person name="Wilkins M.J."/>
            <person name="Williams K.H."/>
            <person name="Banfield J.F."/>
        </authorList>
    </citation>
    <scope>NUCLEOTIDE SEQUENCE [LARGE SCALE GENOMIC DNA]</scope>
</reference>
<evidence type="ECO:0000313" key="10">
    <source>
        <dbReference type="Proteomes" id="UP000034536"/>
    </source>
</evidence>
<dbReference type="Proteomes" id="UP000034536">
    <property type="component" value="Unassembled WGS sequence"/>
</dbReference>
<dbReference type="GO" id="GO:0006282">
    <property type="term" value="P:regulation of DNA repair"/>
    <property type="evidence" value="ECO:0007669"/>
    <property type="project" value="UniProtKB-UniRule"/>
</dbReference>
<dbReference type="GO" id="GO:0005737">
    <property type="term" value="C:cytoplasm"/>
    <property type="evidence" value="ECO:0007669"/>
    <property type="project" value="UniProtKB-SubCell"/>
</dbReference>
<comment type="function">
    <text evidence="5">Modulates RecA activity.</text>
</comment>
<dbReference type="HAMAP" id="MF_01114">
    <property type="entry name" value="RecX"/>
    <property type="match status" value="1"/>
</dbReference>
<evidence type="ECO:0000259" key="7">
    <source>
        <dbReference type="Pfam" id="PF21981"/>
    </source>
</evidence>
<dbReference type="Pfam" id="PF02631">
    <property type="entry name" value="RecX_HTH2"/>
    <property type="match status" value="1"/>
</dbReference>
<dbReference type="AlphaFoldDB" id="A0A0G0FI38"/>
<dbReference type="Pfam" id="PF21982">
    <property type="entry name" value="RecX_HTH1"/>
    <property type="match status" value="1"/>
</dbReference>
<dbReference type="Gene3D" id="1.10.10.10">
    <property type="entry name" value="Winged helix-like DNA-binding domain superfamily/Winged helix DNA-binding domain"/>
    <property type="match status" value="3"/>
</dbReference>
<dbReference type="Pfam" id="PF21981">
    <property type="entry name" value="RecX_HTH3"/>
    <property type="match status" value="1"/>
</dbReference>
<feature type="domain" description="RecX first three-helical" evidence="8">
    <location>
        <begin position="21"/>
        <end position="44"/>
    </location>
</feature>
<sequence length="166" mass="20179">MWICNLSFDIMLNEDLVPLLNKVYFFLKFRPRTEKEVRDYLYKKIRTTHWSRDGAEEVIKKLNEQELIDDKKFIDWFVRQRTTLKPKGQKLLTRELLQKGIKIELIEDYFSENSVDEETLAFQILKKRWPRFKSLDSKKRFEKAVRFLLSRGFNYDLAKKTIDKFG</sequence>
<evidence type="ECO:0000256" key="5">
    <source>
        <dbReference type="HAMAP-Rule" id="MF_01114"/>
    </source>
</evidence>
<dbReference type="InterPro" id="IPR053925">
    <property type="entry name" value="RecX_HTH_3rd"/>
</dbReference>
<evidence type="ECO:0000256" key="3">
    <source>
        <dbReference type="ARBA" id="ARBA00018111"/>
    </source>
</evidence>
<dbReference type="InterPro" id="IPR003783">
    <property type="entry name" value="Regulatory_RecX"/>
</dbReference>
<dbReference type="PANTHER" id="PTHR33602">
    <property type="entry name" value="REGULATORY PROTEIN RECX FAMILY PROTEIN"/>
    <property type="match status" value="1"/>
</dbReference>
<evidence type="ECO:0000259" key="6">
    <source>
        <dbReference type="Pfam" id="PF02631"/>
    </source>
</evidence>